<dbReference type="PANTHER" id="PTHR34536">
    <property type="entry name" value="DENTIN SIALOPHOSPHOPROTEIN-LIKE PROTEIN"/>
    <property type="match status" value="1"/>
</dbReference>
<comment type="caution">
    <text evidence="2">The sequence shown here is derived from an EMBL/GenBank/DDBJ whole genome shotgun (WGS) entry which is preliminary data.</text>
</comment>
<feature type="region of interest" description="Disordered" evidence="1">
    <location>
        <begin position="1149"/>
        <end position="1195"/>
    </location>
</feature>
<feature type="region of interest" description="Disordered" evidence="1">
    <location>
        <begin position="831"/>
        <end position="927"/>
    </location>
</feature>
<protein>
    <submittedName>
        <fullName evidence="2">Uncharacterized protein</fullName>
    </submittedName>
</protein>
<feature type="region of interest" description="Disordered" evidence="1">
    <location>
        <begin position="1"/>
        <end position="106"/>
    </location>
</feature>
<feature type="region of interest" description="Disordered" evidence="1">
    <location>
        <begin position="1036"/>
        <end position="1072"/>
    </location>
</feature>
<proteinExistence type="predicted"/>
<dbReference type="PANTHER" id="PTHR34536:SF4">
    <property type="entry name" value="BTZ DOMAIN-CONTAINING PROTEIN"/>
    <property type="match status" value="1"/>
</dbReference>
<feature type="compositionally biased region" description="Basic and acidic residues" evidence="1">
    <location>
        <begin position="1216"/>
        <end position="1227"/>
    </location>
</feature>
<sequence>MPVSANDETGVKPITRQTIDYPAGIPIKKRRFPIISPPSPPAEERSLCPEESNSLQKDQSSPSQGSTLSYSSVATSSSGLSDAVKHPEAEERKGSSGVPNDYGVRGNINSINVKVEEPEERRGSSGVPNDYGVRGNINSINVKVEEPTLTLLPGSVASMNGKDKLVMAENSVNQIIAGKNELKLAPAGSPALNVGFNMPIGQRNEAKVEPEVSALRENSKSLLSLKGRFVPAVTSQIGGKSGQNQDTLEPISLNLSLSKESSSRQCKSDAELNVDSAHHRANRANWDLNIPMDTWEGSTSDAAVSQTSADGIGILGRTQDIHPLIGLAITTEKPKRTENKSIANFSLSSMLSSHQYKSNDSLHLQLSPSCLNIPIGEPSNTTPNFYSDKVIPITNLLRAVVPSSNFNKASVRPVKSEPVEERIKLDTQGAKPCGVGLLESAAVKRELVDQGCLETANSSNICTQKSVDPRSEKSEPALEGNKETVSSVKGMSVKLNEQVVQVPDKHPSAVGICKTADVAGPFENLSSLTENKHSSPAVLCRNAETACPVMNPSSSAEYKHSSAPETSETAEIASPIMNSSVSTGLAISGDLLKQSGNFSSTSAGCSEVHQEASESSRQVTPDVAATSTSIDAKVDSTKVKGSNIDNPELCESKVANELPIHSRADGVGSVSDEEKINISADIEDSSSDCESDGNQAIDMAIDMELDSDYEDGEVREPLKHTAVEELVCGQGQLEHIDNIDFNRKSMGTVGLVNDTDHTYPNVDEKGVETDTAEIDKKDGEEASDALHSDRCEKGFDNTACLQEPSTVENSPNGASLNGNMVVLRIPFDQSGKRDAQDCGETNSEQAAYGGKDTVPSIAQGTDPSLDKDDLVPQSDSALAKSSPNSDNAAKDINSGSHRSRIINLPRSSGSLSPGRNRTFSGRQFPSRAGRERFSDVANGEDRIYFRGREEIYVDDTQKFSRERHHDQTPRNSRFNYMRGRGRINNRIDTFRGDRESGRDFASEFHNSQTEFRVPRHKYASSASDADHEYSTYNITQDGGFVGSGRGGRKPLNDEGPFVRRMPSRRRSPGAGRGIHMVRRIPRNISPNRCVGEDGSELVRLRRNEKFSRGFPDDTIDPMFPRPQPPFEGVDGHFSQGNRNFASVQRRVMHPIRSKSPLSSRTHSPGPWSSPRRRSPDGFSGHPDMTHQRSPFYRIDRMRSPDRRCFPAEVVVRRHDMREMDSGREHGHPGPGMPNRSPSSRIALRERRFGGIDPQERPDGDDFFGAPMHSGRLHELGGDVNGEERRFGERRGPVRSYRTTFNGAEGENYHVNPEDGSRPLRFCPDEDAEYQERGNLIDRDFHRRIKNRPGNAPRRMRNIEEQEANYRHGGQVWHNNEFDEISRVKRKRF</sequence>
<name>A0A2P5F161_TREOI</name>
<feature type="region of interest" description="Disordered" evidence="1">
    <location>
        <begin position="464"/>
        <end position="485"/>
    </location>
</feature>
<feature type="region of interest" description="Disordered" evidence="1">
    <location>
        <begin position="1107"/>
        <end position="1136"/>
    </location>
</feature>
<feature type="compositionally biased region" description="Polar residues" evidence="1">
    <location>
        <begin position="51"/>
        <end position="64"/>
    </location>
</feature>
<dbReference type="EMBL" id="JXTC01000074">
    <property type="protein sequence ID" value="PON91509.1"/>
    <property type="molecule type" value="Genomic_DNA"/>
</dbReference>
<evidence type="ECO:0000256" key="1">
    <source>
        <dbReference type="SAM" id="MobiDB-lite"/>
    </source>
</evidence>
<feature type="compositionally biased region" description="Low complexity" evidence="1">
    <location>
        <begin position="65"/>
        <end position="81"/>
    </location>
</feature>
<accession>A0A2P5F161</accession>
<reference evidence="3" key="1">
    <citation type="submission" date="2016-06" db="EMBL/GenBank/DDBJ databases">
        <title>Parallel loss of symbiosis genes in relatives of nitrogen-fixing non-legume Parasponia.</title>
        <authorList>
            <person name="Van Velzen R."/>
            <person name="Holmer R."/>
            <person name="Bu F."/>
            <person name="Rutten L."/>
            <person name="Van Zeijl A."/>
            <person name="Liu W."/>
            <person name="Santuari L."/>
            <person name="Cao Q."/>
            <person name="Sharma T."/>
            <person name="Shen D."/>
            <person name="Roswanjaya Y."/>
            <person name="Wardhani T."/>
            <person name="Kalhor M.S."/>
            <person name="Jansen J."/>
            <person name="Van den Hoogen J."/>
            <person name="Gungor B."/>
            <person name="Hartog M."/>
            <person name="Hontelez J."/>
            <person name="Verver J."/>
            <person name="Yang W.-C."/>
            <person name="Schijlen E."/>
            <person name="Repin R."/>
            <person name="Schilthuizen M."/>
            <person name="Schranz E."/>
            <person name="Heidstra R."/>
            <person name="Miyata K."/>
            <person name="Fedorova E."/>
            <person name="Kohlen W."/>
            <person name="Bisseling T."/>
            <person name="Smit S."/>
            <person name="Geurts R."/>
        </authorList>
    </citation>
    <scope>NUCLEOTIDE SEQUENCE [LARGE SCALE GENOMIC DNA]</scope>
    <source>
        <strain evidence="3">cv. RG33-2</strain>
    </source>
</reference>
<feature type="region of interest" description="Disordered" evidence="1">
    <location>
        <begin position="1216"/>
        <end position="1238"/>
    </location>
</feature>
<dbReference type="Proteomes" id="UP000237000">
    <property type="component" value="Unassembled WGS sequence"/>
</dbReference>
<gene>
    <name evidence="2" type="ORF">TorRG33x02_127920</name>
</gene>
<keyword evidence="3" id="KW-1185">Reference proteome</keyword>
<feature type="region of interest" description="Disordered" evidence="1">
    <location>
        <begin position="599"/>
        <end position="625"/>
    </location>
</feature>
<evidence type="ECO:0000313" key="2">
    <source>
        <dbReference type="EMBL" id="PON91509.1"/>
    </source>
</evidence>
<feature type="compositionally biased region" description="Polar residues" evidence="1">
    <location>
        <begin position="905"/>
        <end position="923"/>
    </location>
</feature>
<dbReference type="InParanoid" id="A0A2P5F161"/>
<feature type="compositionally biased region" description="Basic and acidic residues" evidence="1">
    <location>
        <begin position="467"/>
        <end position="482"/>
    </location>
</feature>
<dbReference type="OrthoDB" id="758862at2759"/>
<feature type="region of interest" description="Disordered" evidence="1">
    <location>
        <begin position="1270"/>
        <end position="1289"/>
    </location>
</feature>
<organism evidence="2 3">
    <name type="scientific">Trema orientale</name>
    <name type="common">Charcoal tree</name>
    <name type="synonym">Celtis orientalis</name>
    <dbReference type="NCBI Taxonomy" id="63057"/>
    <lineage>
        <taxon>Eukaryota</taxon>
        <taxon>Viridiplantae</taxon>
        <taxon>Streptophyta</taxon>
        <taxon>Embryophyta</taxon>
        <taxon>Tracheophyta</taxon>
        <taxon>Spermatophyta</taxon>
        <taxon>Magnoliopsida</taxon>
        <taxon>eudicotyledons</taxon>
        <taxon>Gunneridae</taxon>
        <taxon>Pentapetalae</taxon>
        <taxon>rosids</taxon>
        <taxon>fabids</taxon>
        <taxon>Rosales</taxon>
        <taxon>Cannabaceae</taxon>
        <taxon>Trema</taxon>
    </lineage>
</organism>
<feature type="compositionally biased region" description="Polar residues" evidence="1">
    <location>
        <begin position="873"/>
        <end position="887"/>
    </location>
</feature>
<evidence type="ECO:0000313" key="3">
    <source>
        <dbReference type="Proteomes" id="UP000237000"/>
    </source>
</evidence>
<feature type="compositionally biased region" description="Polar residues" evidence="1">
    <location>
        <begin position="615"/>
        <end position="625"/>
    </location>
</feature>
<dbReference type="FunCoup" id="A0A2P5F161">
    <property type="interactions" value="818"/>
</dbReference>
<feature type="compositionally biased region" description="Basic and acidic residues" evidence="1">
    <location>
        <begin position="83"/>
        <end position="94"/>
    </location>
</feature>
<feature type="compositionally biased region" description="Basic and acidic residues" evidence="1">
    <location>
        <begin position="1271"/>
        <end position="1289"/>
    </location>
</feature>